<sequence>MDINKDIIRGLLIDSVHSKTEAKDFFTKNLNSSELLNMLVEVAIDDYSGDARMEAAYWISKFDTTLLKSIEKDLLRIQEDELDSIACHILVALGRIKSEEGLKFLIEKRIEPEMYWESQALKYYYSDILEE</sequence>
<reference evidence="2" key="1">
    <citation type="submission" date="2021-01" db="EMBL/GenBank/DDBJ databases">
        <title>Genome public.</title>
        <authorList>
            <person name="Liu C."/>
            <person name="Sun Q."/>
        </authorList>
    </citation>
    <scope>NUCLEOTIDE SEQUENCE [LARGE SCALE GENOMIC DNA]</scope>
    <source>
        <strain evidence="2">YIM B02505</strain>
    </source>
</reference>
<evidence type="ECO:0008006" key="3">
    <source>
        <dbReference type="Google" id="ProtNLM"/>
    </source>
</evidence>
<proteinExistence type="predicted"/>
<name>A0ABS1ETE7_9CLOT</name>
<gene>
    <name evidence="1" type="ORF">JHL18_18755</name>
</gene>
<protein>
    <recommendedName>
        <fullName evidence="3">HEAT repeat domain-containing protein</fullName>
    </recommendedName>
</protein>
<comment type="caution">
    <text evidence="1">The sequence shown here is derived from an EMBL/GenBank/DDBJ whole genome shotgun (WGS) entry which is preliminary data.</text>
</comment>
<evidence type="ECO:0000313" key="2">
    <source>
        <dbReference type="Proteomes" id="UP000596739"/>
    </source>
</evidence>
<evidence type="ECO:0000313" key="1">
    <source>
        <dbReference type="EMBL" id="MBK1812664.1"/>
    </source>
</evidence>
<dbReference type="EMBL" id="JAENHN010000050">
    <property type="protein sequence ID" value="MBK1812664.1"/>
    <property type="molecule type" value="Genomic_DNA"/>
</dbReference>
<accession>A0ABS1ETE7</accession>
<dbReference type="RefSeq" id="WP_200272089.1">
    <property type="nucleotide sequence ID" value="NZ_JAENHN010000050.1"/>
</dbReference>
<organism evidence="1 2">
    <name type="scientific">Clostridium yunnanense</name>
    <dbReference type="NCBI Taxonomy" id="2800325"/>
    <lineage>
        <taxon>Bacteria</taxon>
        <taxon>Bacillati</taxon>
        <taxon>Bacillota</taxon>
        <taxon>Clostridia</taxon>
        <taxon>Eubacteriales</taxon>
        <taxon>Clostridiaceae</taxon>
        <taxon>Clostridium</taxon>
    </lineage>
</organism>
<dbReference type="Proteomes" id="UP000596739">
    <property type="component" value="Unassembled WGS sequence"/>
</dbReference>
<keyword evidence="2" id="KW-1185">Reference proteome</keyword>